<dbReference type="Gene3D" id="2.80.10.50">
    <property type="match status" value="2"/>
</dbReference>
<dbReference type="PANTHER" id="PTHR19328:SF13">
    <property type="entry name" value="HIPL1 PROTEIN"/>
    <property type="match status" value="1"/>
</dbReference>
<name>A0A542E7G2_9ACTN</name>
<dbReference type="Pfam" id="PF00652">
    <property type="entry name" value="Ricin_B_lectin"/>
    <property type="match status" value="1"/>
</dbReference>
<dbReference type="PROSITE" id="PS50231">
    <property type="entry name" value="RICIN_B_LECTIN"/>
    <property type="match status" value="1"/>
</dbReference>
<dbReference type="GO" id="GO:0005975">
    <property type="term" value="P:carbohydrate metabolic process"/>
    <property type="evidence" value="ECO:0007669"/>
    <property type="project" value="UniProtKB-ARBA"/>
</dbReference>
<comment type="caution">
    <text evidence="4">The sequence shown here is derived from an EMBL/GenBank/DDBJ whole genome shotgun (WGS) entry which is preliminary data.</text>
</comment>
<dbReference type="InterPro" id="IPR011042">
    <property type="entry name" value="6-blade_b-propeller_TolB-like"/>
</dbReference>
<dbReference type="InterPro" id="IPR035986">
    <property type="entry name" value="PKD_dom_sf"/>
</dbReference>
<dbReference type="CDD" id="cd23451">
    <property type="entry name" value="beta-trefoil_Ricin_laminarinase"/>
    <property type="match status" value="1"/>
</dbReference>
<evidence type="ECO:0000313" key="5">
    <source>
        <dbReference type="Proteomes" id="UP000316298"/>
    </source>
</evidence>
<dbReference type="SUPFAM" id="SSF50370">
    <property type="entry name" value="Ricin B-like lectins"/>
    <property type="match status" value="1"/>
</dbReference>
<organism evidence="4 5">
    <name type="scientific">Kribbella jejuensis</name>
    <dbReference type="NCBI Taxonomy" id="236068"/>
    <lineage>
        <taxon>Bacteria</taxon>
        <taxon>Bacillati</taxon>
        <taxon>Actinomycetota</taxon>
        <taxon>Actinomycetes</taxon>
        <taxon>Propionibacteriales</taxon>
        <taxon>Kribbellaceae</taxon>
        <taxon>Kribbella</taxon>
    </lineage>
</organism>
<dbReference type="Gene3D" id="2.60.40.10">
    <property type="entry name" value="Immunoglobulins"/>
    <property type="match status" value="2"/>
</dbReference>
<dbReference type="Pfam" id="PF18911">
    <property type="entry name" value="PKD_4"/>
    <property type="match status" value="1"/>
</dbReference>
<dbReference type="InterPro" id="IPR035992">
    <property type="entry name" value="Ricin_B-like_lectins"/>
</dbReference>
<dbReference type="EMBL" id="VFMM01000002">
    <property type="protein sequence ID" value="TQJ11263.1"/>
    <property type="molecule type" value="Genomic_DNA"/>
</dbReference>
<dbReference type="Gene3D" id="2.60.120.260">
    <property type="entry name" value="Galactose-binding domain-like"/>
    <property type="match status" value="1"/>
</dbReference>
<sequence>MRPSTGVGLGGFVRKSAQWLRRALPALCVVLLLPLAVIAPARAAVTPSGFSEQVVFSGLNSPTNVAFSPDGRVFVAEKSGLIKVFDSLDDPTPSVYADLRTEVYNYWDRGLLGIALHPNFPADPRIYVLYTHDGLIGGTTPKWGTPDTDADPCPSPPGPTADGCQASARLSVLNANGAEQVLVEDWCQVFPSHSIGSIEFGPDGMLYAGGGDGGSFNYVDYGQDGYPASDATPDNPCGDGPAPVGATLTPPTAEGGALRAQDLRTPNDPTTLDGSIIRIDPDTGQAAPGNPLTSSADLNARRIVAEGLRNPMRFTFRPGTNELWIGDVGYSTWEEIDRIPDPKAAVTNFGWPCYEGPAQQPGYASAKLNICQNLYAAGSSAVATPYYAYKHTDQVGGTCSTGSSSISGMSFYKGGNYPAQYDGALFFTDYSRKCTWAMMPGSNGLPDPSDIQLFASGYGATRLQTGPGGDLFAVDYDNGRILRYVYNGTNNPPTAIIHADPASGPTPLTVTFDGTASNDADGDPITYSWDLNGDGVYGDSTAATVQHTYTTSGSVTVRLRVSDGKTSTTTSTQINVANTAPTATITSPGPATTWKVGDTINFSGTATDPEQGTLPASALTWTLIMHHCPSDCHTHTITSMTGASGSFVAPDHEYPSYLELKLTATDSGGLTDSKSVLLNPQTVKLTAGSWPAGMPVALGNTSGKSPLTGTTIVGSSVSVAADPLEPVANQVYRFGAWTDGGARDHNLVAPTQPASYTAMYAAKRNLARGRTALASSTYVAGREAAKAVDGSMSTAWSSARTDSQWYQVDLGSVQLVNRVLMNWLSTAYAKSYQLQVSGSGRTWKTVASTVSGDGGTDDVTFSPIYARYVRMVATKRAVAGSYYSFWEFGVFGDTGSSVGIGGKCIDVYQALSTDGTPTTLYTCKGSENQQWTPSTDDGTVRSMGKCLSARDTALKTPAVLWTCDGSPGQRWIPQTSGALANAASGLCLDAAGASSANGTKLIIYTCNGGLNQRWALP</sequence>
<dbReference type="Pfam" id="PF00754">
    <property type="entry name" value="F5_F8_type_C"/>
    <property type="match status" value="1"/>
</dbReference>
<evidence type="ECO:0000256" key="1">
    <source>
        <dbReference type="SAM" id="MobiDB-lite"/>
    </source>
</evidence>
<dbReference type="SUPFAM" id="SSF49299">
    <property type="entry name" value="PKD domain"/>
    <property type="match status" value="1"/>
</dbReference>
<accession>A0A542E7G2</accession>
<dbReference type="SMART" id="SM00089">
    <property type="entry name" value="PKD"/>
    <property type="match status" value="1"/>
</dbReference>
<evidence type="ECO:0000259" key="3">
    <source>
        <dbReference type="PROSITE" id="PS50093"/>
    </source>
</evidence>
<dbReference type="InterPro" id="IPR008979">
    <property type="entry name" value="Galactose-bd-like_sf"/>
</dbReference>
<dbReference type="InterPro" id="IPR011041">
    <property type="entry name" value="Quinoprot_gluc/sorb_DH_b-prop"/>
</dbReference>
<keyword evidence="5" id="KW-1185">Reference proteome</keyword>
<dbReference type="InterPro" id="IPR012938">
    <property type="entry name" value="Glc/Sorbosone_DH"/>
</dbReference>
<dbReference type="SUPFAM" id="SSF49785">
    <property type="entry name" value="Galactose-binding domain-like"/>
    <property type="match status" value="1"/>
</dbReference>
<dbReference type="Proteomes" id="UP000316298">
    <property type="component" value="Unassembled WGS sequence"/>
</dbReference>
<dbReference type="InterPro" id="IPR022409">
    <property type="entry name" value="PKD/Chitinase_dom"/>
</dbReference>
<feature type="region of interest" description="Disordered" evidence="1">
    <location>
        <begin position="225"/>
        <end position="273"/>
    </location>
</feature>
<dbReference type="CDD" id="cd00146">
    <property type="entry name" value="PKD"/>
    <property type="match status" value="1"/>
</dbReference>
<dbReference type="SUPFAM" id="SSF50952">
    <property type="entry name" value="Soluble quinoprotein glucose dehydrogenase"/>
    <property type="match status" value="1"/>
</dbReference>
<dbReference type="PANTHER" id="PTHR19328">
    <property type="entry name" value="HEDGEHOG-INTERACTING PROTEIN"/>
    <property type="match status" value="1"/>
</dbReference>
<dbReference type="Pfam" id="PF07995">
    <property type="entry name" value="GSDH"/>
    <property type="match status" value="2"/>
</dbReference>
<dbReference type="InterPro" id="IPR000772">
    <property type="entry name" value="Ricin_B_lectin"/>
</dbReference>
<evidence type="ECO:0000259" key="2">
    <source>
        <dbReference type="PROSITE" id="PS50022"/>
    </source>
</evidence>
<reference evidence="4 5" key="1">
    <citation type="submission" date="2019-06" db="EMBL/GenBank/DDBJ databases">
        <title>Sequencing the genomes of 1000 actinobacteria strains.</title>
        <authorList>
            <person name="Klenk H.-P."/>
        </authorList>
    </citation>
    <scope>NUCLEOTIDE SEQUENCE [LARGE SCALE GENOMIC DNA]</scope>
    <source>
        <strain evidence="4 5">DSM 17305</strain>
    </source>
</reference>
<dbReference type="InterPro" id="IPR013783">
    <property type="entry name" value="Ig-like_fold"/>
</dbReference>
<dbReference type="PROSITE" id="PS50022">
    <property type="entry name" value="FA58C_3"/>
    <property type="match status" value="1"/>
</dbReference>
<protein>
    <submittedName>
        <fullName evidence="4">Glucose/arabinose dehydrogenase</fullName>
    </submittedName>
</protein>
<dbReference type="PROSITE" id="PS50093">
    <property type="entry name" value="PKD"/>
    <property type="match status" value="1"/>
</dbReference>
<feature type="domain" description="PKD" evidence="3">
    <location>
        <begin position="493"/>
        <end position="576"/>
    </location>
</feature>
<proteinExistence type="predicted"/>
<evidence type="ECO:0000313" key="4">
    <source>
        <dbReference type="EMBL" id="TQJ11263.1"/>
    </source>
</evidence>
<dbReference type="InterPro" id="IPR000421">
    <property type="entry name" value="FA58C"/>
</dbReference>
<feature type="region of interest" description="Disordered" evidence="1">
    <location>
        <begin position="140"/>
        <end position="164"/>
    </location>
</feature>
<dbReference type="SMART" id="SM00458">
    <property type="entry name" value="RICIN"/>
    <property type="match status" value="1"/>
</dbReference>
<gene>
    <name evidence="4" type="ORF">FB475_4172</name>
</gene>
<dbReference type="AlphaFoldDB" id="A0A542E7G2"/>
<dbReference type="Gene3D" id="2.120.10.30">
    <property type="entry name" value="TolB, C-terminal domain"/>
    <property type="match status" value="1"/>
</dbReference>
<dbReference type="InterPro" id="IPR000601">
    <property type="entry name" value="PKD_dom"/>
</dbReference>
<feature type="domain" description="F5/8 type C" evidence="2">
    <location>
        <begin position="755"/>
        <end position="893"/>
    </location>
</feature>